<keyword evidence="1" id="KW-1185">Reference proteome</keyword>
<reference evidence="1" key="1">
    <citation type="submission" date="2013-12" db="EMBL/GenBank/DDBJ databases">
        <authorList>
            <person name="Aslett M."/>
        </authorList>
    </citation>
    <scope>NUCLEOTIDE SEQUENCE [LARGE SCALE GENOMIC DNA]</scope>
    <source>
        <strain evidence="1">Lindley</strain>
    </source>
</reference>
<protein>
    <submittedName>
        <fullName evidence="2">VWFA domain-containing protein</fullName>
    </submittedName>
</protein>
<dbReference type="Proteomes" id="UP000050741">
    <property type="component" value="Unassembled WGS sequence"/>
</dbReference>
<sequence>MMNAGNDWEPIERFLLSGKDHLGNLYNVFSDNFVTFNDLGFIRKKFNMRSYTEQSLPTQGKEIIEIDQLDRLVERTKMLGTEQKLSVISRLARLDDSCPLGQFLLAASQKGGQNNSFGIIQISLKTTISLKLDGPKVRNFVLQQNPPKDTTHFVGSTCFGSLVAAIVTFDQQTFGTEMNVSMAKKLARKHIRGYPMTSSDDATLNSLNNSVRISVFVDPSIGFGETDLEFLHGLDVFVEATKKTAAGFNHGFGHPISFSLIPLFAIVDEKSLFLPASMIEDYGLVERIQFCAQSLEHFDLEFRKAGQLLNEHAFSLNFRQCDDLRQMFQQCEEDKAAIDYMLKNCIINLRMGQDTDEAERSTEALARAVEQFVEDGRDLLEHCDRMLEPRMELIRQLDSKAIKAVHYIGRGNRRLTDVLLGNGFLRRQLLLLLLMFALCFTATNGLVTDSKVGSDSTNNGTEGDTERCFFSAQNDWTKGDEHKRRLCRNGEKFVWDKGADEIESVIPARFCTEEYDDGKLVQKEVFIGKKSKNECLEVGKSQTKWPKAYVTPSKVGYKIRLIDAPGICDTGGIKEDNLNLHKTLSFISTLPELHAICILLRPNSTRTGPAFKYCINGLLTYLHKNAANNIFFMCTNARGSNYKMGKTLELLRRILNPIESAHKVSIPLIQDRIYCLDNEAFEHLCLIKKANVRYSEENMADFSKSWTRAEQELQRMLKNVSELLPHRIWETVSLNKAHRTIVDLTYPLASISQKIQDNLFRIKEHEEAISKGEQELTSEPTFDTVQFVPLQYPRTVCTSVGI</sequence>
<dbReference type="AlphaFoldDB" id="A0A183CF15"/>
<name>A0A183CF15_GLOPA</name>
<accession>A0A183CF15</accession>
<evidence type="ECO:0000313" key="2">
    <source>
        <dbReference type="WBParaSite" id="GPLIN_001147000"/>
    </source>
</evidence>
<reference evidence="1" key="2">
    <citation type="submission" date="2014-05" db="EMBL/GenBank/DDBJ databases">
        <title>The genome and life-stage specific transcriptomes of Globodera pallida elucidate key aspects of plant parasitism by a cyst nematode.</title>
        <authorList>
            <person name="Cotton J.A."/>
            <person name="Lilley C.J."/>
            <person name="Jones L.M."/>
            <person name="Kikuchi T."/>
            <person name="Reid A.J."/>
            <person name="Thorpe P."/>
            <person name="Tsai I.J."/>
            <person name="Beasley H."/>
            <person name="Blok V."/>
            <person name="Cock P.J.A."/>
            <person name="Van den Akker S.E."/>
            <person name="Holroyd N."/>
            <person name="Hunt M."/>
            <person name="Mantelin S."/>
            <person name="Naghra H."/>
            <person name="Pain A."/>
            <person name="Palomares-Rius J.E."/>
            <person name="Zarowiecki M."/>
            <person name="Berriman M."/>
            <person name="Jones J.T."/>
            <person name="Urwin P.E."/>
        </authorList>
    </citation>
    <scope>NUCLEOTIDE SEQUENCE [LARGE SCALE GENOMIC DNA]</scope>
    <source>
        <strain evidence="1">Lindley</strain>
    </source>
</reference>
<evidence type="ECO:0000313" key="1">
    <source>
        <dbReference type="Proteomes" id="UP000050741"/>
    </source>
</evidence>
<proteinExistence type="predicted"/>
<organism evidence="1 2">
    <name type="scientific">Globodera pallida</name>
    <name type="common">Potato cyst nematode worm</name>
    <name type="synonym">Heterodera pallida</name>
    <dbReference type="NCBI Taxonomy" id="36090"/>
    <lineage>
        <taxon>Eukaryota</taxon>
        <taxon>Metazoa</taxon>
        <taxon>Ecdysozoa</taxon>
        <taxon>Nematoda</taxon>
        <taxon>Chromadorea</taxon>
        <taxon>Rhabditida</taxon>
        <taxon>Tylenchina</taxon>
        <taxon>Tylenchomorpha</taxon>
        <taxon>Tylenchoidea</taxon>
        <taxon>Heteroderidae</taxon>
        <taxon>Heteroderinae</taxon>
        <taxon>Globodera</taxon>
    </lineage>
</organism>
<dbReference type="PANTHER" id="PTHR32046:SF11">
    <property type="entry name" value="IMMUNE-ASSOCIATED NUCLEOTIDE-BINDING PROTEIN 10-LIKE"/>
    <property type="match status" value="1"/>
</dbReference>
<dbReference type="Gene3D" id="3.40.50.300">
    <property type="entry name" value="P-loop containing nucleotide triphosphate hydrolases"/>
    <property type="match status" value="1"/>
</dbReference>
<reference evidence="2" key="3">
    <citation type="submission" date="2016-06" db="UniProtKB">
        <authorList>
            <consortium name="WormBaseParasite"/>
        </authorList>
    </citation>
    <scope>IDENTIFICATION</scope>
</reference>
<dbReference type="PANTHER" id="PTHR32046">
    <property type="entry name" value="G DOMAIN-CONTAINING PROTEIN"/>
    <property type="match status" value="1"/>
</dbReference>
<dbReference type="InterPro" id="IPR027417">
    <property type="entry name" value="P-loop_NTPase"/>
</dbReference>
<dbReference type="WBParaSite" id="GPLIN_001147000">
    <property type="protein sequence ID" value="GPLIN_001147000"/>
    <property type="gene ID" value="GPLIN_001147000"/>
</dbReference>